<dbReference type="Gene3D" id="3.40.50.300">
    <property type="entry name" value="P-loop containing nucleotide triphosphate hydrolases"/>
    <property type="match status" value="1"/>
</dbReference>
<dbReference type="GO" id="GO:0000054">
    <property type="term" value="P:ribosomal subunit export from nucleus"/>
    <property type="evidence" value="ECO:0007669"/>
    <property type="project" value="TreeGrafter"/>
</dbReference>
<evidence type="ECO:0000256" key="3">
    <source>
        <dbReference type="ARBA" id="ARBA00022801"/>
    </source>
</evidence>
<feature type="compositionally biased region" description="Polar residues" evidence="5">
    <location>
        <begin position="99"/>
        <end position="114"/>
    </location>
</feature>
<evidence type="ECO:0000256" key="4">
    <source>
        <dbReference type="ARBA" id="ARBA00023134"/>
    </source>
</evidence>
<feature type="compositionally biased region" description="Basic and acidic residues" evidence="5">
    <location>
        <begin position="78"/>
        <end position="98"/>
    </location>
</feature>
<evidence type="ECO:0000313" key="6">
    <source>
        <dbReference type="Proteomes" id="UP000887574"/>
    </source>
</evidence>
<dbReference type="GO" id="GO:0003924">
    <property type="term" value="F:GTPase activity"/>
    <property type="evidence" value="ECO:0007669"/>
    <property type="project" value="InterPro"/>
</dbReference>
<keyword evidence="6" id="KW-1185">Reference proteome</keyword>
<keyword evidence="1" id="KW-0963">Cytoplasm</keyword>
<evidence type="ECO:0000256" key="2">
    <source>
        <dbReference type="ARBA" id="ARBA00022741"/>
    </source>
</evidence>
<name>A0A915DWH2_9BILA</name>
<dbReference type="GO" id="GO:0005525">
    <property type="term" value="F:GTP binding"/>
    <property type="evidence" value="ECO:0007669"/>
    <property type="project" value="UniProtKB-KW"/>
</dbReference>
<dbReference type="PANTHER" id="PTHR45709:SF2">
    <property type="entry name" value="LARGE SUBUNIT GTPASE 1 HOMOLOG"/>
    <property type="match status" value="1"/>
</dbReference>
<proteinExistence type="predicted"/>
<dbReference type="PANTHER" id="PTHR45709">
    <property type="entry name" value="LARGE SUBUNIT GTPASE 1 HOMOLOG-RELATED"/>
    <property type="match status" value="1"/>
</dbReference>
<dbReference type="WBParaSite" id="jg23690">
    <property type="protein sequence ID" value="jg23690"/>
    <property type="gene ID" value="jg23690"/>
</dbReference>
<evidence type="ECO:0000256" key="1">
    <source>
        <dbReference type="ARBA" id="ARBA00022490"/>
    </source>
</evidence>
<evidence type="ECO:0000256" key="5">
    <source>
        <dbReference type="SAM" id="MobiDB-lite"/>
    </source>
</evidence>
<keyword evidence="4" id="KW-0342">GTP-binding</keyword>
<dbReference type="InterPro" id="IPR027417">
    <property type="entry name" value="P-loop_NTPase"/>
</dbReference>
<protein>
    <submittedName>
        <fullName evidence="7">Uncharacterized protein</fullName>
    </submittedName>
</protein>
<keyword evidence="3" id="KW-0378">Hydrolase</keyword>
<reference evidence="7" key="1">
    <citation type="submission" date="2022-11" db="UniProtKB">
        <authorList>
            <consortium name="WormBaseParasite"/>
        </authorList>
    </citation>
    <scope>IDENTIFICATION</scope>
</reference>
<keyword evidence="2" id="KW-0547">Nucleotide-binding</keyword>
<organism evidence="6 7">
    <name type="scientific">Ditylenchus dipsaci</name>
    <dbReference type="NCBI Taxonomy" id="166011"/>
    <lineage>
        <taxon>Eukaryota</taxon>
        <taxon>Metazoa</taxon>
        <taxon>Ecdysozoa</taxon>
        <taxon>Nematoda</taxon>
        <taxon>Chromadorea</taxon>
        <taxon>Rhabditida</taxon>
        <taxon>Tylenchina</taxon>
        <taxon>Tylenchomorpha</taxon>
        <taxon>Sphaerularioidea</taxon>
        <taxon>Anguinidae</taxon>
        <taxon>Anguininae</taxon>
        <taxon>Ditylenchus</taxon>
    </lineage>
</organism>
<feature type="region of interest" description="Disordered" evidence="5">
    <location>
        <begin position="78"/>
        <end position="114"/>
    </location>
</feature>
<accession>A0A915DWH2</accession>
<sequence>MEGVDCIVLNFLNYFAVWIVDARNPLLFRSADLEAYVKEVDPSKENIILVNKSDVLTPEQQREKVRSVFWSTLQSVNEEKNGNSRSYDDEKEDVESAHSSEPGSDSSIDEPSTSFIPFVNTAEVIF</sequence>
<dbReference type="AlphaFoldDB" id="A0A915DWH2"/>
<dbReference type="SUPFAM" id="SSF52540">
    <property type="entry name" value="P-loop containing nucleoside triphosphate hydrolases"/>
    <property type="match status" value="1"/>
</dbReference>
<dbReference type="Proteomes" id="UP000887574">
    <property type="component" value="Unplaced"/>
</dbReference>
<dbReference type="GO" id="GO:0005829">
    <property type="term" value="C:cytosol"/>
    <property type="evidence" value="ECO:0007669"/>
    <property type="project" value="TreeGrafter"/>
</dbReference>
<evidence type="ECO:0000313" key="7">
    <source>
        <dbReference type="WBParaSite" id="jg23690"/>
    </source>
</evidence>
<dbReference type="InterPro" id="IPR043358">
    <property type="entry name" value="GNL1-like"/>
</dbReference>